<sequence>MYRAREQVENERWLAEIERATKQLDLDATVGSRATDLFLSTVPDAERSKRATVAASLYAGALIEGDRRSQQAVADVVGVSRLTIQQRWKQLIEEAGLRPPKW</sequence>
<dbReference type="InterPro" id="IPR013150">
    <property type="entry name" value="TFIIB_cyclin"/>
</dbReference>
<gene>
    <name evidence="2" type="ORF">EIK79_01230</name>
</gene>
<keyword evidence="3" id="KW-1185">Reference proteome</keyword>
<protein>
    <submittedName>
        <fullName evidence="2">Transcription initiation factor IIB family protein</fullName>
    </submittedName>
</protein>
<dbReference type="GO" id="GO:0017025">
    <property type="term" value="F:TBP-class protein binding"/>
    <property type="evidence" value="ECO:0007669"/>
    <property type="project" value="InterPro"/>
</dbReference>
<name>A0A3P3RIT0_9EURY</name>
<evidence type="ECO:0000313" key="2">
    <source>
        <dbReference type="EMBL" id="RRJ33457.1"/>
    </source>
</evidence>
<evidence type="ECO:0000259" key="1">
    <source>
        <dbReference type="PROSITE" id="PS50003"/>
    </source>
</evidence>
<feature type="domain" description="PH" evidence="1">
    <location>
        <begin position="1"/>
        <end position="22"/>
    </location>
</feature>
<dbReference type="InterPro" id="IPR001849">
    <property type="entry name" value="PH_domain"/>
</dbReference>
<dbReference type="OrthoDB" id="291244at2157"/>
<dbReference type="Pfam" id="PF00382">
    <property type="entry name" value="TFIIB"/>
    <property type="match status" value="1"/>
</dbReference>
<dbReference type="AlphaFoldDB" id="A0A3P3RIT0"/>
<dbReference type="EMBL" id="RRCH01000003">
    <property type="protein sequence ID" value="RRJ33457.1"/>
    <property type="molecule type" value="Genomic_DNA"/>
</dbReference>
<proteinExistence type="predicted"/>
<dbReference type="PROSITE" id="PS50003">
    <property type="entry name" value="PH_DOMAIN"/>
    <property type="match status" value="1"/>
</dbReference>
<reference evidence="2 3" key="1">
    <citation type="submission" date="2018-11" db="EMBL/GenBank/DDBJ databases">
        <title>Taxonoimc description of Halomarina strain SPP-AMP-1.</title>
        <authorList>
            <person name="Pal Y."/>
            <person name="Srinivasana K."/>
            <person name="Verma A."/>
            <person name="Kumar P."/>
        </authorList>
    </citation>
    <scope>NUCLEOTIDE SEQUENCE [LARGE SCALE GENOMIC DNA]</scope>
    <source>
        <strain evidence="2 3">SPP-AMP-1</strain>
    </source>
</reference>
<organism evidence="2 3">
    <name type="scientific">Halocatena pleomorpha</name>
    <dbReference type="NCBI Taxonomy" id="1785090"/>
    <lineage>
        <taxon>Archaea</taxon>
        <taxon>Methanobacteriati</taxon>
        <taxon>Methanobacteriota</taxon>
        <taxon>Stenosarchaea group</taxon>
        <taxon>Halobacteria</taxon>
        <taxon>Halobacteriales</taxon>
        <taxon>Natronomonadaceae</taxon>
        <taxon>Halocatena</taxon>
    </lineage>
</organism>
<dbReference type="RefSeq" id="WP_124953320.1">
    <property type="nucleotide sequence ID" value="NZ_RRCH01000003.1"/>
</dbReference>
<dbReference type="Gene3D" id="1.10.472.10">
    <property type="entry name" value="Cyclin-like"/>
    <property type="match status" value="1"/>
</dbReference>
<dbReference type="InterPro" id="IPR036915">
    <property type="entry name" value="Cyclin-like_sf"/>
</dbReference>
<accession>A0A3P3RIT0</accession>
<dbReference type="SUPFAM" id="SSF47954">
    <property type="entry name" value="Cyclin-like"/>
    <property type="match status" value="1"/>
</dbReference>
<evidence type="ECO:0000313" key="3">
    <source>
        <dbReference type="Proteomes" id="UP000282322"/>
    </source>
</evidence>
<dbReference type="Proteomes" id="UP000282322">
    <property type="component" value="Unassembled WGS sequence"/>
</dbReference>
<comment type="caution">
    <text evidence="2">The sequence shown here is derived from an EMBL/GenBank/DDBJ whole genome shotgun (WGS) entry which is preliminary data.</text>
</comment>